<keyword evidence="7 14" id="KW-0862">Zinc</keyword>
<proteinExistence type="inferred from homology"/>
<evidence type="ECO:0000256" key="12">
    <source>
        <dbReference type="ARBA" id="ARBA00049326"/>
    </source>
</evidence>
<dbReference type="Pfam" id="PF04952">
    <property type="entry name" value="AstE_AspA_hybrid"/>
    <property type="match status" value="1"/>
</dbReference>
<evidence type="ECO:0000259" key="15">
    <source>
        <dbReference type="Pfam" id="PF04952"/>
    </source>
</evidence>
<feature type="binding site" evidence="14">
    <location>
        <position position="112"/>
    </location>
    <ligand>
        <name>Zn(2+)</name>
        <dbReference type="ChEBI" id="CHEBI:29105"/>
    </ligand>
</feature>
<evidence type="ECO:0000256" key="7">
    <source>
        <dbReference type="ARBA" id="ARBA00022833"/>
    </source>
</evidence>
<dbReference type="AlphaFoldDB" id="A0AAD1R2H5"/>
<evidence type="ECO:0000256" key="9">
    <source>
        <dbReference type="ARBA" id="ARBA00034807"/>
    </source>
</evidence>
<dbReference type="GO" id="GO:0016324">
    <property type="term" value="C:apical plasma membrane"/>
    <property type="evidence" value="ECO:0007669"/>
    <property type="project" value="UniProtKB-SubCell"/>
</dbReference>
<feature type="active site" description="Proton donor/acceptor" evidence="13">
    <location>
        <position position="176"/>
    </location>
</feature>
<evidence type="ECO:0000256" key="3">
    <source>
        <dbReference type="ARBA" id="ARBA00022475"/>
    </source>
</evidence>
<dbReference type="GO" id="GO:0004046">
    <property type="term" value="F:aminoacylase activity"/>
    <property type="evidence" value="ECO:0007669"/>
    <property type="project" value="TreeGrafter"/>
</dbReference>
<feature type="binding site" evidence="14">
    <location>
        <position position="23"/>
    </location>
    <ligand>
        <name>Zn(2+)</name>
        <dbReference type="ChEBI" id="CHEBI:29105"/>
    </ligand>
</feature>
<name>A0AAD1R2H5_PELCU</name>
<dbReference type="EMBL" id="OW240912">
    <property type="protein sequence ID" value="CAH2222565.1"/>
    <property type="molecule type" value="Genomic_DNA"/>
</dbReference>
<dbReference type="Gene3D" id="3.40.630.10">
    <property type="entry name" value="Zn peptidases"/>
    <property type="match status" value="1"/>
</dbReference>
<protein>
    <recommendedName>
        <fullName evidence="9">N-acyl-aromatic-L-amino acid amidohydrolase</fullName>
        <ecNumber evidence="9">3.5.1.114</ecNumber>
    </recommendedName>
</protein>
<dbReference type="SUPFAM" id="SSF53187">
    <property type="entry name" value="Zn-dependent exopeptidases"/>
    <property type="match status" value="1"/>
</dbReference>
<dbReference type="InterPro" id="IPR055438">
    <property type="entry name" value="AstE_AspA_cat"/>
</dbReference>
<dbReference type="InterPro" id="IPR016708">
    <property type="entry name" value="Aspartoacylase"/>
</dbReference>
<comment type="similarity">
    <text evidence="2">Belongs to the AspA/AstE family. Aspartoacylase subfamily.</text>
</comment>
<dbReference type="CDD" id="cd06909">
    <property type="entry name" value="M14_ASPA"/>
    <property type="match status" value="1"/>
</dbReference>
<evidence type="ECO:0000256" key="13">
    <source>
        <dbReference type="PIRSR" id="PIRSR018001-1"/>
    </source>
</evidence>
<dbReference type="InterPro" id="IPR007036">
    <property type="entry name" value="Aste_AspA_hybrid_dom"/>
</dbReference>
<evidence type="ECO:0000256" key="1">
    <source>
        <dbReference type="ARBA" id="ARBA00004496"/>
    </source>
</evidence>
<keyword evidence="18" id="KW-1185">Reference proteome</keyword>
<dbReference type="Pfam" id="PF24827">
    <property type="entry name" value="AstE_AspA_cat"/>
    <property type="match status" value="1"/>
</dbReference>
<dbReference type="HAMAP" id="MF_00704">
    <property type="entry name" value="Aspartoacylase"/>
    <property type="match status" value="1"/>
</dbReference>
<evidence type="ECO:0000256" key="4">
    <source>
        <dbReference type="ARBA" id="ARBA00022490"/>
    </source>
</evidence>
<evidence type="ECO:0000256" key="2">
    <source>
        <dbReference type="ARBA" id="ARBA00006173"/>
    </source>
</evidence>
<comment type="cofactor">
    <cofactor evidence="14">
        <name>Zn(2+)</name>
        <dbReference type="ChEBI" id="CHEBI:29105"/>
    </cofactor>
    <text evidence="14">Binds 1 zinc ion per subunit.</text>
</comment>
<keyword evidence="4" id="KW-0963">Cytoplasm</keyword>
<keyword evidence="5 14" id="KW-0479">Metal-binding</keyword>
<gene>
    <name evidence="17" type="ORF">PECUL_23A025976</name>
</gene>
<comment type="catalytic activity">
    <reaction evidence="11">
        <text>an N-acetyl-L-cysteine-S-conjugate + H2O = an S-substituted L-cysteine + acetate</text>
        <dbReference type="Rhea" id="RHEA:36855"/>
        <dbReference type="ChEBI" id="CHEBI:15377"/>
        <dbReference type="ChEBI" id="CHEBI:30089"/>
        <dbReference type="ChEBI" id="CHEBI:58717"/>
        <dbReference type="ChEBI" id="CHEBI:58718"/>
        <dbReference type="EC" id="3.5.1.114"/>
    </reaction>
</comment>
<dbReference type="EC" id="3.5.1.114" evidence="9"/>
<evidence type="ECO:0000256" key="14">
    <source>
        <dbReference type="PIRSR" id="PIRSR018001-3"/>
    </source>
</evidence>
<accession>A0AAD1R2H5</accession>
<evidence type="ECO:0000256" key="6">
    <source>
        <dbReference type="ARBA" id="ARBA00022801"/>
    </source>
</evidence>
<evidence type="ECO:0000313" key="18">
    <source>
        <dbReference type="Proteomes" id="UP001295444"/>
    </source>
</evidence>
<organism evidence="17 18">
    <name type="scientific">Pelobates cultripes</name>
    <name type="common">Western spadefoot toad</name>
    <dbReference type="NCBI Taxonomy" id="61616"/>
    <lineage>
        <taxon>Eukaryota</taxon>
        <taxon>Metazoa</taxon>
        <taxon>Chordata</taxon>
        <taxon>Craniata</taxon>
        <taxon>Vertebrata</taxon>
        <taxon>Euteleostomi</taxon>
        <taxon>Amphibia</taxon>
        <taxon>Batrachia</taxon>
        <taxon>Anura</taxon>
        <taxon>Pelobatoidea</taxon>
        <taxon>Pelobatidae</taxon>
        <taxon>Pelobates</taxon>
    </lineage>
</organism>
<keyword evidence="3" id="KW-1003">Cell membrane</keyword>
<feature type="non-terminal residue" evidence="17">
    <location>
        <position position="332"/>
    </location>
</feature>
<feature type="binding site" evidence="14">
    <location>
        <position position="20"/>
    </location>
    <ligand>
        <name>Zn(2+)</name>
        <dbReference type="ChEBI" id="CHEBI:29105"/>
    </ligand>
</feature>
<dbReference type="Gene3D" id="2.20.25.160">
    <property type="match status" value="1"/>
</dbReference>
<dbReference type="GO" id="GO:0016788">
    <property type="term" value="F:hydrolase activity, acting on ester bonds"/>
    <property type="evidence" value="ECO:0007669"/>
    <property type="project" value="InterPro"/>
</dbReference>
<evidence type="ECO:0000256" key="11">
    <source>
        <dbReference type="ARBA" id="ARBA00048435"/>
    </source>
</evidence>
<dbReference type="PANTHER" id="PTHR15162:SF5">
    <property type="entry name" value="N-ACYL-AROMATIC-L-AMINO ACID AMIDOHYDROLASE (CARBOXYLATE-FORMING)"/>
    <property type="match status" value="1"/>
</dbReference>
<dbReference type="GO" id="GO:0046872">
    <property type="term" value="F:metal ion binding"/>
    <property type="evidence" value="ECO:0007669"/>
    <property type="project" value="UniProtKB-KW"/>
</dbReference>
<dbReference type="GO" id="GO:0005829">
    <property type="term" value="C:cytosol"/>
    <property type="evidence" value="ECO:0007669"/>
    <property type="project" value="TreeGrafter"/>
</dbReference>
<evidence type="ECO:0000256" key="10">
    <source>
        <dbReference type="ARBA" id="ARBA00037831"/>
    </source>
</evidence>
<feature type="domain" description="AstE/AspA barrel-sandwich hybrid" evidence="15">
    <location>
        <begin position="217"/>
        <end position="298"/>
    </location>
</feature>
<dbReference type="PIRSF" id="PIRSF018001">
    <property type="entry name" value="Aspartoacylase"/>
    <property type="match status" value="1"/>
</dbReference>
<evidence type="ECO:0000256" key="8">
    <source>
        <dbReference type="ARBA" id="ARBA00023136"/>
    </source>
</evidence>
<dbReference type="InterPro" id="IPR050178">
    <property type="entry name" value="AspA/AstE_fam"/>
</dbReference>
<sequence>MNSPSQYTSINRALIVGGTHGDEMSGVVLAKHWLKDPSELHRKTFTTKAVIGNPLAVERCTRYIDMDLNRSFAQENLSASESESDPYEVKRAREIYQNHVKKEAVDFICDLHNTTSNMGATILLCKAGDHFSLHMANYLQKNCLDYALPSHVYLIDTKEGENIYLQNITRHSLALELGPQPQGVIRADILSRMRNLVNCCLDFIDLFNQGTEFPCFELEMYKVASKVDYPRDADGEIEGIIHKELQDKDYLPLKPGDPTFQTLKGTELFYDGKEEIYPTFINEAAYYEKKVAFIVMQKIHQMEVCLTHLSNDNGLVLTGNMQRRRGTVKVRD</sequence>
<keyword evidence="6" id="KW-0378">Hydrolase</keyword>
<evidence type="ECO:0000256" key="5">
    <source>
        <dbReference type="ARBA" id="ARBA00022723"/>
    </source>
</evidence>
<dbReference type="Proteomes" id="UP001295444">
    <property type="component" value="Chromosome 01"/>
</dbReference>
<dbReference type="NCBIfam" id="NF002601">
    <property type="entry name" value="PRK02259.1"/>
    <property type="match status" value="1"/>
</dbReference>
<feature type="domain" description="Succinylglutamate desuccinylase/Aspartoacylase catalytic" evidence="16">
    <location>
        <begin position="10"/>
        <end position="204"/>
    </location>
</feature>
<comment type="catalytic activity">
    <reaction evidence="12">
        <text>an N-acyl-aromatic L-alpha-amino acid + H2O = an aromatic L-alpha-amino acid + a carboxylate</text>
        <dbReference type="Rhea" id="RHEA:54184"/>
        <dbReference type="ChEBI" id="CHEBI:15377"/>
        <dbReference type="ChEBI" id="CHEBI:29067"/>
        <dbReference type="ChEBI" id="CHEBI:84824"/>
        <dbReference type="ChEBI" id="CHEBI:138093"/>
        <dbReference type="EC" id="3.5.1.114"/>
    </reaction>
</comment>
<evidence type="ECO:0000259" key="16">
    <source>
        <dbReference type="Pfam" id="PF24827"/>
    </source>
</evidence>
<evidence type="ECO:0000313" key="17">
    <source>
        <dbReference type="EMBL" id="CAH2222565.1"/>
    </source>
</evidence>
<keyword evidence="8" id="KW-0472">Membrane</keyword>
<reference evidence="17" key="1">
    <citation type="submission" date="2022-03" db="EMBL/GenBank/DDBJ databases">
        <authorList>
            <person name="Alioto T."/>
            <person name="Alioto T."/>
            <person name="Gomez Garrido J."/>
        </authorList>
    </citation>
    <scope>NUCLEOTIDE SEQUENCE</scope>
</reference>
<dbReference type="FunFam" id="3.40.630.10:FF:000025">
    <property type="entry name" value="aspartoacylase"/>
    <property type="match status" value="1"/>
</dbReference>
<comment type="subcellular location">
    <subcellularLocation>
        <location evidence="10">Apical cell membrane</location>
        <topology evidence="10">Peripheral membrane protein</topology>
    </subcellularLocation>
    <subcellularLocation>
        <location evidence="1">Cytoplasm</location>
    </subcellularLocation>
</comment>
<dbReference type="PANTHER" id="PTHR15162">
    <property type="entry name" value="ASPARTOACYLASE"/>
    <property type="match status" value="1"/>
</dbReference>